<accession>A0A2S2N760</accession>
<dbReference type="AlphaFoldDB" id="A0A2S2N760"/>
<evidence type="ECO:0000313" key="2">
    <source>
        <dbReference type="EMBL" id="MBY12772.1"/>
    </source>
</evidence>
<organism evidence="2">
    <name type="scientific">Schizaphis graminum</name>
    <name type="common">Green bug aphid</name>
    <dbReference type="NCBI Taxonomy" id="13262"/>
    <lineage>
        <taxon>Eukaryota</taxon>
        <taxon>Metazoa</taxon>
        <taxon>Ecdysozoa</taxon>
        <taxon>Arthropoda</taxon>
        <taxon>Hexapoda</taxon>
        <taxon>Insecta</taxon>
        <taxon>Pterygota</taxon>
        <taxon>Neoptera</taxon>
        <taxon>Paraneoptera</taxon>
        <taxon>Hemiptera</taxon>
        <taxon>Sternorrhyncha</taxon>
        <taxon>Aphidomorpha</taxon>
        <taxon>Aphidoidea</taxon>
        <taxon>Aphididae</taxon>
        <taxon>Aphidini</taxon>
        <taxon>Schizaphis</taxon>
    </lineage>
</organism>
<proteinExistence type="predicted"/>
<feature type="compositionally biased region" description="Polar residues" evidence="1">
    <location>
        <begin position="100"/>
        <end position="110"/>
    </location>
</feature>
<feature type="region of interest" description="Disordered" evidence="1">
    <location>
        <begin position="100"/>
        <end position="136"/>
    </location>
</feature>
<reference evidence="2" key="1">
    <citation type="submission" date="2018-04" db="EMBL/GenBank/DDBJ databases">
        <title>Transcriptome of Schizaphis graminum biotype I.</title>
        <authorList>
            <person name="Scully E.D."/>
            <person name="Geib S.M."/>
            <person name="Palmer N.A."/>
            <person name="Koch K."/>
            <person name="Bradshaw J."/>
            <person name="Heng-Moss T."/>
            <person name="Sarath G."/>
        </authorList>
    </citation>
    <scope>NUCLEOTIDE SEQUENCE</scope>
</reference>
<gene>
    <name evidence="2" type="primary">ATRN_0</name>
    <name evidence="2" type="ORF">g.135333</name>
</gene>
<name>A0A2S2N760_SCHGA</name>
<dbReference type="EMBL" id="GGMR01000153">
    <property type="protein sequence ID" value="MBY12772.1"/>
    <property type="molecule type" value="Transcribed_RNA"/>
</dbReference>
<evidence type="ECO:0000256" key="1">
    <source>
        <dbReference type="SAM" id="MobiDB-lite"/>
    </source>
</evidence>
<sequence>MFVEMEQMASRPFSVVEVEIEKRNAVHGNQIPTISVSSNLRKRKIDVPNPVALEPCAGNRAAVLTLLVRQPTGNDRFTPHGYSGLAIASALVVVGNVQHSKTNGIDNGSSPLPGKEDVRWTGRGLKASQHPSEARI</sequence>
<protein>
    <submittedName>
        <fullName evidence="2">Attractin</fullName>
    </submittedName>
</protein>